<keyword evidence="1" id="KW-0812">Transmembrane</keyword>
<evidence type="ECO:0008006" key="4">
    <source>
        <dbReference type="Google" id="ProtNLM"/>
    </source>
</evidence>
<keyword evidence="3" id="KW-1185">Reference proteome</keyword>
<dbReference type="InterPro" id="IPR031616">
    <property type="entry name" value="BsrE-like"/>
</dbReference>
<feature type="transmembrane region" description="Helical" evidence="1">
    <location>
        <begin position="6"/>
        <end position="29"/>
    </location>
</feature>
<dbReference type="HOGENOM" id="CLU_205161_4_1_9"/>
<accession>D3FWV0</accession>
<evidence type="ECO:0000256" key="1">
    <source>
        <dbReference type="SAM" id="Phobius"/>
    </source>
</evidence>
<organism evidence="2 3">
    <name type="scientific">Alkalihalophilus pseudofirmus (strain ATCC BAA-2126 / JCM 17055 / OF4)</name>
    <name type="common">Bacillus pseudofirmus</name>
    <dbReference type="NCBI Taxonomy" id="398511"/>
    <lineage>
        <taxon>Bacteria</taxon>
        <taxon>Bacillati</taxon>
        <taxon>Bacillota</taxon>
        <taxon>Bacilli</taxon>
        <taxon>Bacillales</taxon>
        <taxon>Bacillaceae</taxon>
        <taxon>Alkalihalophilus</taxon>
    </lineage>
</organism>
<evidence type="ECO:0000313" key="3">
    <source>
        <dbReference type="Proteomes" id="UP000001544"/>
    </source>
</evidence>
<reference evidence="2 3" key="1">
    <citation type="journal article" date="2011" name="Environ. Microbiol.">
        <title>Genome of alkaliphilic Bacillus pseudofirmus OF4 reveals adaptations that support the ability to grow in an external pH range from 7.5 to 11.4.</title>
        <authorList>
            <person name="Janto B."/>
            <person name="Ahmed A."/>
            <person name="Ito M."/>
            <person name="Liu J."/>
            <person name="Hicks D.B."/>
            <person name="Pagni S."/>
            <person name="Fackelmayer O.J."/>
            <person name="Smith T.A."/>
            <person name="Earl J."/>
            <person name="Elbourne L.D."/>
            <person name="Hassan K."/>
            <person name="Paulsen I.T."/>
            <person name="Kolsto A.B."/>
            <person name="Tourasse N.J."/>
            <person name="Ehrlich G.D."/>
            <person name="Boissy R."/>
            <person name="Ivey D.M."/>
            <person name="Li G."/>
            <person name="Xue Y."/>
            <person name="Ma Y."/>
            <person name="Hu F.Z."/>
            <person name="Krulwich T.A."/>
        </authorList>
    </citation>
    <scope>NUCLEOTIDE SEQUENCE [LARGE SCALE GENOMIC DNA]</scope>
    <source>
        <strain evidence="3">ATCC BAA-2126 / JCM 17055 / OF4</strain>
    </source>
</reference>
<dbReference type="KEGG" id="bpf:BpOF4_12735"/>
<dbReference type="AlphaFoldDB" id="D3FWV0"/>
<sequence length="35" mass="3831">MTIYEALSLLAQFSSILLAVLALTVSIIVSQHKKK</sequence>
<dbReference type="EMBL" id="CP001878">
    <property type="protein sequence ID" value="ADC50598.1"/>
    <property type="molecule type" value="Genomic_DNA"/>
</dbReference>
<evidence type="ECO:0000313" key="2">
    <source>
        <dbReference type="EMBL" id="ADC50598.1"/>
    </source>
</evidence>
<protein>
    <recommendedName>
        <fullName evidence="4">Holin-like toxin</fullName>
    </recommendedName>
</protein>
<keyword evidence="1" id="KW-1133">Transmembrane helix</keyword>
<dbReference type="Pfam" id="PF16935">
    <property type="entry name" value="Hol_Tox"/>
    <property type="match status" value="1"/>
</dbReference>
<dbReference type="Proteomes" id="UP000001544">
    <property type="component" value="Chromosome"/>
</dbReference>
<name>D3FWV0_ALKPO</name>
<gene>
    <name evidence="2" type="ordered locus">BpOF4_12735</name>
</gene>
<keyword evidence="1" id="KW-0472">Membrane</keyword>
<proteinExistence type="predicted"/>